<organism evidence="3">
    <name type="scientific">freshwater metagenome</name>
    <dbReference type="NCBI Taxonomy" id="449393"/>
    <lineage>
        <taxon>unclassified sequences</taxon>
        <taxon>metagenomes</taxon>
        <taxon>ecological metagenomes</taxon>
    </lineage>
</organism>
<reference evidence="3" key="1">
    <citation type="submission" date="2020-05" db="EMBL/GenBank/DDBJ databases">
        <authorList>
            <person name="Chiriac C."/>
            <person name="Salcher M."/>
            <person name="Ghai R."/>
            <person name="Kavagutti S V."/>
        </authorList>
    </citation>
    <scope>NUCLEOTIDE SEQUENCE</scope>
</reference>
<feature type="domain" description="HTH tetR-type" evidence="2">
    <location>
        <begin position="6"/>
        <end position="66"/>
    </location>
</feature>
<evidence type="ECO:0000259" key="2">
    <source>
        <dbReference type="PROSITE" id="PS50977"/>
    </source>
</evidence>
<protein>
    <submittedName>
        <fullName evidence="3">Unannotated protein</fullName>
    </submittedName>
</protein>
<name>A0A6J6B1U7_9ZZZZ</name>
<evidence type="ECO:0000313" key="3">
    <source>
        <dbReference type="EMBL" id="CAB4532607.1"/>
    </source>
</evidence>
<dbReference type="InterPro" id="IPR036271">
    <property type="entry name" value="Tet_transcr_reg_TetR-rel_C_sf"/>
</dbReference>
<dbReference type="SUPFAM" id="SSF46689">
    <property type="entry name" value="Homeodomain-like"/>
    <property type="match status" value="1"/>
</dbReference>
<accession>A0A6J6B1U7</accession>
<dbReference type="SUPFAM" id="SSF48498">
    <property type="entry name" value="Tetracyclin repressor-like, C-terminal domain"/>
    <property type="match status" value="1"/>
</dbReference>
<dbReference type="Gene3D" id="1.10.357.10">
    <property type="entry name" value="Tetracycline Repressor, domain 2"/>
    <property type="match status" value="1"/>
</dbReference>
<proteinExistence type="predicted"/>
<dbReference type="InterPro" id="IPR001647">
    <property type="entry name" value="HTH_TetR"/>
</dbReference>
<dbReference type="InterPro" id="IPR009057">
    <property type="entry name" value="Homeodomain-like_sf"/>
</dbReference>
<dbReference type="AlphaFoldDB" id="A0A6J6B1U7"/>
<dbReference type="GO" id="GO:0003677">
    <property type="term" value="F:DNA binding"/>
    <property type="evidence" value="ECO:0007669"/>
    <property type="project" value="UniProtKB-KW"/>
</dbReference>
<dbReference type="PROSITE" id="PS50977">
    <property type="entry name" value="HTH_TETR_2"/>
    <property type="match status" value="1"/>
</dbReference>
<sequence>MRNSVHPTKSLLVETTVKILDTKKPHEVAVDEILETSGISKGSLYHHFTDLSELLEVAQVARYADWVDRSIALIVDIVSKSKSREDIYHGVQRMTLLTQSRDFKSFRFERARILGNSEGNERFQKSLAVEQERLTTGLTDIIREVIEKGFFNKDLDPAVVAVFIQSYTLGKIVDDVVSNPVDSKSWDKFVDHVVLTSIISQ</sequence>
<dbReference type="Pfam" id="PF00440">
    <property type="entry name" value="TetR_N"/>
    <property type="match status" value="1"/>
</dbReference>
<dbReference type="EMBL" id="CAEZSD010000050">
    <property type="protein sequence ID" value="CAB4532607.1"/>
    <property type="molecule type" value="Genomic_DNA"/>
</dbReference>
<evidence type="ECO:0000256" key="1">
    <source>
        <dbReference type="ARBA" id="ARBA00023125"/>
    </source>
</evidence>
<gene>
    <name evidence="3" type="ORF">UFOPK1399_00542</name>
</gene>
<keyword evidence="1" id="KW-0238">DNA-binding</keyword>